<reference evidence="1 2" key="1">
    <citation type="submission" date="2018-12" db="EMBL/GenBank/DDBJ databases">
        <title>Genome sequencing of Eikenella corrodens KCOM 3110 (= JS217).</title>
        <authorList>
            <person name="Koo J.-K."/>
            <person name="Park S.-N."/>
            <person name="Lim Y.K."/>
        </authorList>
    </citation>
    <scope>NUCLEOTIDE SEQUENCE [LARGE SCALE GENOMIC DNA]</scope>
    <source>
        <strain evidence="1 2">KCOM 3110</strain>
    </source>
</reference>
<dbReference type="Proteomes" id="UP000282435">
    <property type="component" value="Chromosome"/>
</dbReference>
<organism evidence="1 2">
    <name type="scientific">Eikenella corrodens</name>
    <dbReference type="NCBI Taxonomy" id="539"/>
    <lineage>
        <taxon>Bacteria</taxon>
        <taxon>Pseudomonadati</taxon>
        <taxon>Pseudomonadota</taxon>
        <taxon>Betaproteobacteria</taxon>
        <taxon>Neisseriales</taxon>
        <taxon>Neisseriaceae</taxon>
        <taxon>Eikenella</taxon>
    </lineage>
</organism>
<evidence type="ECO:0000313" key="2">
    <source>
        <dbReference type="Proteomes" id="UP000282435"/>
    </source>
</evidence>
<dbReference type="AlphaFoldDB" id="A0A3S9SMQ7"/>
<dbReference type="EMBL" id="CP034670">
    <property type="protein sequence ID" value="AZR60714.1"/>
    <property type="molecule type" value="Genomic_DNA"/>
</dbReference>
<evidence type="ECO:0000313" key="1">
    <source>
        <dbReference type="EMBL" id="AZR60714.1"/>
    </source>
</evidence>
<evidence type="ECO:0008006" key="3">
    <source>
        <dbReference type="Google" id="ProtNLM"/>
    </source>
</evidence>
<dbReference type="RefSeq" id="WP_126984145.1">
    <property type="nucleotide sequence ID" value="NZ_CP034670.1"/>
</dbReference>
<proteinExistence type="predicted"/>
<sequence>MGKHPDKHIRAALAYAERHGWAVVPSGKSAHAFCRLRCLQGHTEHQMSVWSTPRNPENHAKQIIRKVNECLPEQE</sequence>
<gene>
    <name evidence="1" type="ORF">ELB75_12335</name>
</gene>
<accession>A0A3S9SMQ7</accession>
<dbReference type="OrthoDB" id="8778495at2"/>
<protein>
    <recommendedName>
        <fullName evidence="3">Type II toxin-antitoxin system HicA family toxin</fullName>
    </recommendedName>
</protein>
<name>A0A3S9SMQ7_EIKCO</name>